<dbReference type="EMBL" id="AXZG01000010">
    <property type="protein sequence ID" value="ERT67489.1"/>
    <property type="molecule type" value="Genomic_DNA"/>
</dbReference>
<dbReference type="HOGENOM" id="CLU_3257307_0_0_11"/>
<comment type="caution">
    <text evidence="1">The sequence shown here is derived from an EMBL/GenBank/DDBJ whole genome shotgun (WGS) entry which is preliminary data.</text>
</comment>
<gene>
    <name evidence="1" type="ORF">HMPREF0742_00394</name>
</gene>
<dbReference type="Proteomes" id="UP000017174">
    <property type="component" value="Unassembled WGS sequence"/>
</dbReference>
<accession>U7V8L8</accession>
<protein>
    <submittedName>
        <fullName evidence="1">Uncharacterized protein</fullName>
    </submittedName>
</protein>
<name>U7V8L8_9MICC</name>
<proteinExistence type="predicted"/>
<evidence type="ECO:0000313" key="2">
    <source>
        <dbReference type="Proteomes" id="UP000017174"/>
    </source>
</evidence>
<sequence>MRTPFIGGAQEHIARTNIYGCSQPCGAGANTPAPLRINTLKG</sequence>
<organism evidence="1 2">
    <name type="scientific">Rothia aeria F0184</name>
    <dbReference type="NCBI Taxonomy" id="888019"/>
    <lineage>
        <taxon>Bacteria</taxon>
        <taxon>Bacillati</taxon>
        <taxon>Actinomycetota</taxon>
        <taxon>Actinomycetes</taxon>
        <taxon>Micrococcales</taxon>
        <taxon>Micrococcaceae</taxon>
        <taxon>Rothia</taxon>
    </lineage>
</organism>
<evidence type="ECO:0000313" key="1">
    <source>
        <dbReference type="EMBL" id="ERT67489.1"/>
    </source>
</evidence>
<reference evidence="1 2" key="1">
    <citation type="submission" date="2013-08" db="EMBL/GenBank/DDBJ databases">
        <authorList>
            <person name="Weinstock G."/>
            <person name="Sodergren E."/>
            <person name="Wylie T."/>
            <person name="Fulton L."/>
            <person name="Fulton R."/>
            <person name="Fronick C."/>
            <person name="O'Laughlin M."/>
            <person name="Godfrey J."/>
            <person name="Miner T."/>
            <person name="Herter B."/>
            <person name="Appelbaum E."/>
            <person name="Cordes M."/>
            <person name="Lek S."/>
            <person name="Wollam A."/>
            <person name="Pepin K.H."/>
            <person name="Palsikar V.B."/>
            <person name="Mitreva M."/>
            <person name="Wilson R.K."/>
        </authorList>
    </citation>
    <scope>NUCLEOTIDE SEQUENCE [LARGE SCALE GENOMIC DNA]</scope>
    <source>
        <strain evidence="1 2">F0184</strain>
    </source>
</reference>
<dbReference type="AlphaFoldDB" id="U7V8L8"/>